<keyword evidence="4" id="KW-1185">Reference proteome</keyword>
<name>A0A848LGC5_9BACT</name>
<dbReference type="Proteomes" id="UP000518300">
    <property type="component" value="Unassembled WGS sequence"/>
</dbReference>
<evidence type="ECO:0000313" key="3">
    <source>
        <dbReference type="EMBL" id="NMO14938.1"/>
    </source>
</evidence>
<dbReference type="InterPro" id="IPR019223">
    <property type="entry name" value="DUF2147"/>
</dbReference>
<gene>
    <name evidence="3" type="ORF">HG543_08730</name>
</gene>
<feature type="signal peptide" evidence="1">
    <location>
        <begin position="1"/>
        <end position="22"/>
    </location>
</feature>
<protein>
    <submittedName>
        <fullName evidence="3">DUF2147 domain-containing protein</fullName>
    </submittedName>
</protein>
<evidence type="ECO:0000259" key="2">
    <source>
        <dbReference type="Pfam" id="PF09917"/>
    </source>
</evidence>
<feature type="chain" id="PRO_5032533929" evidence="1">
    <location>
        <begin position="23"/>
        <end position="159"/>
    </location>
</feature>
<comment type="caution">
    <text evidence="3">The sequence shown here is derived from an EMBL/GenBank/DDBJ whole genome shotgun (WGS) entry which is preliminary data.</text>
</comment>
<dbReference type="EMBL" id="JABBJJ010000028">
    <property type="protein sequence ID" value="NMO14938.1"/>
    <property type="molecule type" value="Genomic_DNA"/>
</dbReference>
<dbReference type="RefSeq" id="WP_169344231.1">
    <property type="nucleotide sequence ID" value="NZ_JABBJJ010000028.1"/>
</dbReference>
<organism evidence="3 4">
    <name type="scientific">Pyxidicoccus fallax</name>
    <dbReference type="NCBI Taxonomy" id="394095"/>
    <lineage>
        <taxon>Bacteria</taxon>
        <taxon>Pseudomonadati</taxon>
        <taxon>Myxococcota</taxon>
        <taxon>Myxococcia</taxon>
        <taxon>Myxococcales</taxon>
        <taxon>Cystobacterineae</taxon>
        <taxon>Myxococcaceae</taxon>
        <taxon>Pyxidicoccus</taxon>
    </lineage>
</organism>
<proteinExistence type="predicted"/>
<evidence type="ECO:0000313" key="4">
    <source>
        <dbReference type="Proteomes" id="UP000518300"/>
    </source>
</evidence>
<dbReference type="Pfam" id="PF09917">
    <property type="entry name" value="DUF2147"/>
    <property type="match status" value="1"/>
</dbReference>
<keyword evidence="1" id="KW-0732">Signal</keyword>
<evidence type="ECO:0000256" key="1">
    <source>
        <dbReference type="SAM" id="SignalP"/>
    </source>
</evidence>
<dbReference type="AlphaFoldDB" id="A0A848LGC5"/>
<accession>A0A848LGC5</accession>
<feature type="domain" description="DUF2147" evidence="2">
    <location>
        <begin position="29"/>
        <end position="147"/>
    </location>
</feature>
<dbReference type="PANTHER" id="PTHR36919:SF3">
    <property type="entry name" value="BLL5882 PROTEIN"/>
    <property type="match status" value="1"/>
</dbReference>
<sequence>MSASRWLGLATLTVLFATSSLAQEATPVGRWTTIDDETKKPKSVIAIYEENGKLFGKIEKLFLEPNEKPDPVCEKCEGALKNKPIIGMVIMRDLKKDDDEWTGGSILDPKNGKTYKCKIAVEDKGKKLKVRGYIGTPMLGRTQHWVRAEEQQPAQTQQQ</sequence>
<dbReference type="PANTHER" id="PTHR36919">
    <property type="entry name" value="BLR1215 PROTEIN"/>
    <property type="match status" value="1"/>
</dbReference>
<dbReference type="Gene3D" id="2.40.128.520">
    <property type="match status" value="1"/>
</dbReference>
<reference evidence="3 4" key="1">
    <citation type="submission" date="2020-04" db="EMBL/GenBank/DDBJ databases">
        <title>Draft genome of Pyxidicoccus fallax type strain.</title>
        <authorList>
            <person name="Whitworth D.E."/>
        </authorList>
    </citation>
    <scope>NUCLEOTIDE SEQUENCE [LARGE SCALE GENOMIC DNA]</scope>
    <source>
        <strain evidence="3 4">DSM 14698</strain>
    </source>
</reference>